<keyword evidence="2" id="KW-0418">Kinase</keyword>
<name>T1AN72_9ZZZZ</name>
<dbReference type="EMBL" id="AUZY01009380">
    <property type="protein sequence ID" value="EQD42134.1"/>
    <property type="molecule type" value="Genomic_DNA"/>
</dbReference>
<comment type="caution">
    <text evidence="2">The sequence shown here is derived from an EMBL/GenBank/DDBJ whole genome shotgun (WGS) entry which is preliminary data.</text>
</comment>
<dbReference type="InterPro" id="IPR006204">
    <property type="entry name" value="GHMP_kinase_N_dom"/>
</dbReference>
<organism evidence="2">
    <name type="scientific">mine drainage metagenome</name>
    <dbReference type="NCBI Taxonomy" id="410659"/>
    <lineage>
        <taxon>unclassified sequences</taxon>
        <taxon>metagenomes</taxon>
        <taxon>ecological metagenomes</taxon>
    </lineage>
</organism>
<dbReference type="GO" id="GO:0005524">
    <property type="term" value="F:ATP binding"/>
    <property type="evidence" value="ECO:0007669"/>
    <property type="project" value="InterPro"/>
</dbReference>
<evidence type="ECO:0000313" key="2">
    <source>
        <dbReference type="EMBL" id="EQD42134.1"/>
    </source>
</evidence>
<dbReference type="AlphaFoldDB" id="T1AN72"/>
<dbReference type="InterPro" id="IPR001174">
    <property type="entry name" value="HddA/FKP"/>
</dbReference>
<accession>T1AN72</accession>
<dbReference type="InterPro" id="IPR020568">
    <property type="entry name" value="Ribosomal_Su5_D2-typ_SF"/>
</dbReference>
<dbReference type="Gene3D" id="3.30.230.120">
    <property type="match status" value="1"/>
</dbReference>
<dbReference type="Pfam" id="PF00288">
    <property type="entry name" value="GHMP_kinases_N"/>
    <property type="match status" value="1"/>
</dbReference>
<feature type="domain" description="GHMP kinase N-terminal" evidence="1">
    <location>
        <begin position="80"/>
        <end position="136"/>
    </location>
</feature>
<proteinExistence type="predicted"/>
<reference evidence="2" key="1">
    <citation type="submission" date="2013-08" db="EMBL/GenBank/DDBJ databases">
        <authorList>
            <person name="Mendez C."/>
            <person name="Richter M."/>
            <person name="Ferrer M."/>
            <person name="Sanchez J."/>
        </authorList>
    </citation>
    <scope>NUCLEOTIDE SEQUENCE</scope>
</reference>
<evidence type="ECO:0000259" key="1">
    <source>
        <dbReference type="Pfam" id="PF00288"/>
    </source>
</evidence>
<dbReference type="PRINTS" id="PR00960">
    <property type="entry name" value="LMBPPROTEIN"/>
</dbReference>
<feature type="non-terminal residue" evidence="2">
    <location>
        <position position="138"/>
    </location>
</feature>
<reference evidence="2" key="2">
    <citation type="journal article" date="2014" name="ISME J.">
        <title>Microbial stratification in low pH oxic and suboxic macroscopic growths along an acid mine drainage.</title>
        <authorList>
            <person name="Mendez-Garcia C."/>
            <person name="Mesa V."/>
            <person name="Sprenger R.R."/>
            <person name="Richter M."/>
            <person name="Diez M.S."/>
            <person name="Solano J."/>
            <person name="Bargiela R."/>
            <person name="Golyshina O.V."/>
            <person name="Manteca A."/>
            <person name="Ramos J.L."/>
            <person name="Gallego J.R."/>
            <person name="Llorente I."/>
            <person name="Martins Dos Santos V.A."/>
            <person name="Jensen O.N."/>
            <person name="Pelaez A.I."/>
            <person name="Sanchez J."/>
            <person name="Ferrer M."/>
        </authorList>
    </citation>
    <scope>NUCLEOTIDE SEQUENCE</scope>
</reference>
<sequence>MIENSMYMARAPLRITFVGGGTDIADFYRYHGPGVCVSAAIDKYIFVLVNKKFDSQIRVSYSRTEIVDTVDEIQHPTVREALKYLGIDGGIEIVSISDIPSQGTGLGSSSTFLVSLLHALHSYIGQFAPASTLAQEAV</sequence>
<dbReference type="GO" id="GO:0016301">
    <property type="term" value="F:kinase activity"/>
    <property type="evidence" value="ECO:0007669"/>
    <property type="project" value="UniProtKB-KW"/>
</dbReference>
<protein>
    <submittedName>
        <fullName evidence="2">GHMP kinase</fullName>
    </submittedName>
</protein>
<dbReference type="SUPFAM" id="SSF54211">
    <property type="entry name" value="Ribosomal protein S5 domain 2-like"/>
    <property type="match status" value="1"/>
</dbReference>
<gene>
    <name evidence="2" type="ORF">B1B_14191</name>
</gene>
<keyword evidence="2" id="KW-0808">Transferase</keyword>